<organism evidence="12 13">
    <name type="scientific">Megalops atlanticus</name>
    <name type="common">Tarpon</name>
    <name type="synonym">Clupea gigantea</name>
    <dbReference type="NCBI Taxonomy" id="7932"/>
    <lineage>
        <taxon>Eukaryota</taxon>
        <taxon>Metazoa</taxon>
        <taxon>Chordata</taxon>
        <taxon>Craniata</taxon>
        <taxon>Vertebrata</taxon>
        <taxon>Euteleostomi</taxon>
        <taxon>Actinopterygii</taxon>
        <taxon>Neopterygii</taxon>
        <taxon>Teleostei</taxon>
        <taxon>Elopiformes</taxon>
        <taxon>Megalopidae</taxon>
        <taxon>Megalops</taxon>
    </lineage>
</organism>
<feature type="domain" description="TNFR-Cys" evidence="11">
    <location>
        <begin position="109"/>
        <end position="149"/>
    </location>
</feature>
<dbReference type="SUPFAM" id="SSF57586">
    <property type="entry name" value="TNF receptor-like"/>
    <property type="match status" value="1"/>
</dbReference>
<evidence type="ECO:0000313" key="13">
    <source>
        <dbReference type="Proteomes" id="UP001046870"/>
    </source>
</evidence>
<keyword evidence="2" id="KW-0964">Secreted</keyword>
<feature type="region of interest" description="Disordered" evidence="8">
    <location>
        <begin position="151"/>
        <end position="212"/>
    </location>
</feature>
<dbReference type="GO" id="GO:0006915">
    <property type="term" value="P:apoptotic process"/>
    <property type="evidence" value="ECO:0007669"/>
    <property type="project" value="UniProtKB-KW"/>
</dbReference>
<evidence type="ECO:0000256" key="3">
    <source>
        <dbReference type="ARBA" id="ARBA00022703"/>
    </source>
</evidence>
<keyword evidence="5" id="KW-0677">Repeat</keyword>
<dbReference type="Gene3D" id="2.10.50.10">
    <property type="entry name" value="Tumor Necrosis Factor Receptor, subunit A, domain 2"/>
    <property type="match status" value="2"/>
</dbReference>
<proteinExistence type="predicted"/>
<keyword evidence="9" id="KW-0812">Transmembrane</keyword>
<dbReference type="AlphaFoldDB" id="A0A9D3TFG8"/>
<gene>
    <name evidence="12" type="ORF">MATL_G00080470</name>
</gene>
<evidence type="ECO:0000313" key="12">
    <source>
        <dbReference type="EMBL" id="KAG7478446.1"/>
    </source>
</evidence>
<dbReference type="GO" id="GO:0005576">
    <property type="term" value="C:extracellular region"/>
    <property type="evidence" value="ECO:0007669"/>
    <property type="project" value="UniProtKB-SubCell"/>
</dbReference>
<feature type="signal peptide" evidence="10">
    <location>
        <begin position="1"/>
        <end position="25"/>
    </location>
</feature>
<feature type="transmembrane region" description="Helical" evidence="9">
    <location>
        <begin position="244"/>
        <end position="263"/>
    </location>
</feature>
<protein>
    <recommendedName>
        <fullName evidence="11">TNFR-Cys domain-containing protein</fullName>
    </recommendedName>
</protein>
<feature type="region of interest" description="Disordered" evidence="8">
    <location>
        <begin position="298"/>
        <end position="326"/>
    </location>
</feature>
<keyword evidence="9" id="KW-1133">Transmembrane helix</keyword>
<feature type="compositionally biased region" description="Low complexity" evidence="8">
    <location>
        <begin position="163"/>
        <end position="209"/>
    </location>
</feature>
<evidence type="ECO:0000256" key="10">
    <source>
        <dbReference type="SAM" id="SignalP"/>
    </source>
</evidence>
<evidence type="ECO:0000256" key="7">
    <source>
        <dbReference type="ARBA" id="ARBA00023180"/>
    </source>
</evidence>
<dbReference type="SMART" id="SM00208">
    <property type="entry name" value="TNFR"/>
    <property type="match status" value="2"/>
</dbReference>
<keyword evidence="3" id="KW-0053">Apoptosis</keyword>
<dbReference type="PANTHER" id="PTHR23097:SF90">
    <property type="entry name" value="TUMOR NECROSIS FACTOR RECEPTOR SUPERFAMILY MEMBER 11B"/>
    <property type="match status" value="1"/>
</dbReference>
<evidence type="ECO:0000256" key="8">
    <source>
        <dbReference type="SAM" id="MobiDB-lite"/>
    </source>
</evidence>
<evidence type="ECO:0000256" key="9">
    <source>
        <dbReference type="SAM" id="Phobius"/>
    </source>
</evidence>
<sequence>MEYRRCASRSFTLLSLLGLVCCASAECPTSKCAKGLILQACQCVACPKNHYWLERRRVPLCELCTNCSATPNLTQVLDCGPMQNRKCHCEKGFFCESPAQFTCRRCKPCPPGTFSSGPTLGKTCQSYTDCGSLGLAVLAEGTRTEDRVCASVSNPTPNTAALAGQTPPATTDTAATTAVEVPATQPASLPPTTALNPPTTALNPPTDTARQNGMVRLSSTPTVRSITTDFPIAPVFQDLGGFPWVLPLLSVLFVATMLGLCCSQHRGKLLKRRGWAFLKYFQVEQREEDCLGRHLHVQPSERSPLVETQGLLGSEPRDGSGPGSVQALQAATPQQQVTVEHPGGDSVNNTVGSIYIYSPRMVVLGTNTSDCREEEGPPQGEPWDLLITPQQESCVQPGGATPSEEVPAEPPVTVCVQEDGKELNYPVPATSK</sequence>
<name>A0A9D3TFG8_MEGAT</name>
<dbReference type="InterPro" id="IPR052459">
    <property type="entry name" value="TNFRSF_decoy_receptor"/>
</dbReference>
<dbReference type="EMBL" id="JAFDVH010000005">
    <property type="protein sequence ID" value="KAG7478446.1"/>
    <property type="molecule type" value="Genomic_DNA"/>
</dbReference>
<reference evidence="12" key="1">
    <citation type="submission" date="2021-01" db="EMBL/GenBank/DDBJ databases">
        <authorList>
            <person name="Zahm M."/>
            <person name="Roques C."/>
            <person name="Cabau C."/>
            <person name="Klopp C."/>
            <person name="Donnadieu C."/>
            <person name="Jouanno E."/>
            <person name="Lampietro C."/>
            <person name="Louis A."/>
            <person name="Herpin A."/>
            <person name="Echchiki A."/>
            <person name="Berthelot C."/>
            <person name="Parey E."/>
            <person name="Roest-Crollius H."/>
            <person name="Braasch I."/>
            <person name="Postlethwait J."/>
            <person name="Bobe J."/>
            <person name="Montfort J."/>
            <person name="Bouchez O."/>
            <person name="Begum T."/>
            <person name="Mejri S."/>
            <person name="Adams A."/>
            <person name="Chen W.-J."/>
            <person name="Guiguen Y."/>
        </authorList>
    </citation>
    <scope>NUCLEOTIDE SEQUENCE</scope>
    <source>
        <strain evidence="12">YG-15Mar2019-1</strain>
        <tissue evidence="12">Brain</tissue>
    </source>
</reference>
<comment type="caution">
    <text evidence="12">The sequence shown here is derived from an EMBL/GenBank/DDBJ whole genome shotgun (WGS) entry which is preliminary data.</text>
</comment>
<evidence type="ECO:0000256" key="1">
    <source>
        <dbReference type="ARBA" id="ARBA00004613"/>
    </source>
</evidence>
<evidence type="ECO:0000256" key="2">
    <source>
        <dbReference type="ARBA" id="ARBA00022525"/>
    </source>
</evidence>
<evidence type="ECO:0000256" key="4">
    <source>
        <dbReference type="ARBA" id="ARBA00022729"/>
    </source>
</evidence>
<feature type="chain" id="PRO_5038867013" description="TNFR-Cys domain-containing protein" evidence="10">
    <location>
        <begin position="26"/>
        <end position="432"/>
    </location>
</feature>
<accession>A0A9D3TFG8</accession>
<feature type="domain" description="TNFR-Cys" evidence="11">
    <location>
        <begin position="46"/>
        <end position="87"/>
    </location>
</feature>
<dbReference type="OrthoDB" id="8633482at2759"/>
<dbReference type="PANTHER" id="PTHR23097">
    <property type="entry name" value="TUMOR NECROSIS FACTOR RECEPTOR SUPERFAMILY MEMBER"/>
    <property type="match status" value="1"/>
</dbReference>
<dbReference type="Proteomes" id="UP001046870">
    <property type="component" value="Chromosome 5"/>
</dbReference>
<keyword evidence="6" id="KW-1015">Disulfide bond</keyword>
<keyword evidence="4 10" id="KW-0732">Signal</keyword>
<dbReference type="Pfam" id="PF00020">
    <property type="entry name" value="TNFR_c6"/>
    <property type="match status" value="1"/>
</dbReference>
<evidence type="ECO:0000259" key="11">
    <source>
        <dbReference type="SMART" id="SM00208"/>
    </source>
</evidence>
<keyword evidence="7" id="KW-0325">Glycoprotein</keyword>
<keyword evidence="13" id="KW-1185">Reference proteome</keyword>
<evidence type="ECO:0000256" key="5">
    <source>
        <dbReference type="ARBA" id="ARBA00022737"/>
    </source>
</evidence>
<evidence type="ECO:0000256" key="6">
    <source>
        <dbReference type="ARBA" id="ARBA00023157"/>
    </source>
</evidence>
<comment type="subcellular location">
    <subcellularLocation>
        <location evidence="1">Secreted</location>
    </subcellularLocation>
</comment>
<dbReference type="InterPro" id="IPR001368">
    <property type="entry name" value="TNFR/NGFR_Cys_rich_reg"/>
</dbReference>
<keyword evidence="9" id="KW-0472">Membrane</keyword>